<evidence type="ECO:0000313" key="1">
    <source>
        <dbReference type="EMBL" id="BBM84468.1"/>
    </source>
</evidence>
<dbReference type="EMBL" id="AP019860">
    <property type="protein sequence ID" value="BBM84468.1"/>
    <property type="molecule type" value="Genomic_DNA"/>
</dbReference>
<organism evidence="1 2">
    <name type="scientific">Uabimicrobium amorphum</name>
    <dbReference type="NCBI Taxonomy" id="2596890"/>
    <lineage>
        <taxon>Bacteria</taxon>
        <taxon>Pseudomonadati</taxon>
        <taxon>Planctomycetota</taxon>
        <taxon>Candidatus Uabimicrobiia</taxon>
        <taxon>Candidatus Uabimicrobiales</taxon>
        <taxon>Candidatus Uabimicrobiaceae</taxon>
        <taxon>Candidatus Uabimicrobium</taxon>
    </lineage>
</organism>
<reference evidence="1 2" key="1">
    <citation type="submission" date="2019-08" db="EMBL/GenBank/DDBJ databases">
        <title>Complete genome sequence of Candidatus Uab amorphum.</title>
        <authorList>
            <person name="Shiratori T."/>
            <person name="Suzuki S."/>
            <person name="Kakizawa Y."/>
            <person name="Ishida K."/>
        </authorList>
    </citation>
    <scope>NUCLEOTIDE SEQUENCE [LARGE SCALE GENOMIC DNA]</scope>
    <source>
        <strain evidence="1 2">SRT547</strain>
    </source>
</reference>
<dbReference type="Proteomes" id="UP000326354">
    <property type="component" value="Chromosome"/>
</dbReference>
<protein>
    <submittedName>
        <fullName evidence="1">Uncharacterized protein</fullName>
    </submittedName>
</protein>
<sequence length="181" mass="20069">MIKTNQNVTFRVEEGIEVNSKTYVKTTDLLINANTVKEIDHVLFGSYAKVSIINASGSQATVVTNIHYRNSDLLHQKKHSLTKLDIHTTLIVNGGNHTSPWIDVSEYESLSGMVKTDQNGTFRIDYSDDASTVLASDTSGYTANTTPGFTAEKIGRYAQFVFENDSGADQTEFNYVLYGRI</sequence>
<dbReference type="RefSeq" id="WP_151968623.1">
    <property type="nucleotide sequence ID" value="NZ_AP019860.1"/>
</dbReference>
<dbReference type="KEGG" id="uam:UABAM_02829"/>
<keyword evidence="2" id="KW-1185">Reference proteome</keyword>
<accession>A0A5S9IM73</accession>
<evidence type="ECO:0000313" key="2">
    <source>
        <dbReference type="Proteomes" id="UP000326354"/>
    </source>
</evidence>
<gene>
    <name evidence="1" type="ORF">UABAM_02829</name>
</gene>
<dbReference type="AlphaFoldDB" id="A0A5S9IM73"/>
<proteinExistence type="predicted"/>
<name>A0A5S9IM73_UABAM</name>